<dbReference type="Pfam" id="PF00481">
    <property type="entry name" value="PP2C"/>
    <property type="match status" value="2"/>
</dbReference>
<dbReference type="PANTHER" id="PTHR47992">
    <property type="entry name" value="PROTEIN PHOSPHATASE"/>
    <property type="match status" value="1"/>
</dbReference>
<evidence type="ECO:0000313" key="3">
    <source>
        <dbReference type="Proteomes" id="UP000886595"/>
    </source>
</evidence>
<feature type="domain" description="PPM-type phosphatase" evidence="1">
    <location>
        <begin position="41"/>
        <end position="316"/>
    </location>
</feature>
<dbReference type="SMART" id="SM00331">
    <property type="entry name" value="PP2C_SIG"/>
    <property type="match status" value="1"/>
</dbReference>
<keyword evidence="3" id="KW-1185">Reference proteome</keyword>
<feature type="domain" description="PPM-type phosphatase" evidence="1">
    <location>
        <begin position="308"/>
        <end position="541"/>
    </location>
</feature>
<evidence type="ECO:0000313" key="2">
    <source>
        <dbReference type="EMBL" id="KAG2238825.1"/>
    </source>
</evidence>
<organism evidence="2 3">
    <name type="scientific">Brassica carinata</name>
    <name type="common">Ethiopian mustard</name>
    <name type="synonym">Abyssinian cabbage</name>
    <dbReference type="NCBI Taxonomy" id="52824"/>
    <lineage>
        <taxon>Eukaryota</taxon>
        <taxon>Viridiplantae</taxon>
        <taxon>Streptophyta</taxon>
        <taxon>Embryophyta</taxon>
        <taxon>Tracheophyta</taxon>
        <taxon>Spermatophyta</taxon>
        <taxon>Magnoliopsida</taxon>
        <taxon>eudicotyledons</taxon>
        <taxon>Gunneridae</taxon>
        <taxon>Pentapetalae</taxon>
        <taxon>rosids</taxon>
        <taxon>malvids</taxon>
        <taxon>Brassicales</taxon>
        <taxon>Brassicaceae</taxon>
        <taxon>Brassiceae</taxon>
        <taxon>Brassica</taxon>
    </lineage>
</organism>
<evidence type="ECO:0000259" key="1">
    <source>
        <dbReference type="PROSITE" id="PS51746"/>
    </source>
</evidence>
<dbReference type="InterPro" id="IPR015655">
    <property type="entry name" value="PP2C"/>
</dbReference>
<reference evidence="2 3" key="1">
    <citation type="submission" date="2020-02" db="EMBL/GenBank/DDBJ databases">
        <authorList>
            <person name="Ma Q."/>
            <person name="Huang Y."/>
            <person name="Song X."/>
            <person name="Pei D."/>
        </authorList>
    </citation>
    <scope>NUCLEOTIDE SEQUENCE [LARGE SCALE GENOMIC DNA]</scope>
    <source>
        <strain evidence="2">Sxm20200214</strain>
        <tissue evidence="2">Leaf</tissue>
    </source>
</reference>
<comment type="caution">
    <text evidence="2">The sequence shown here is derived from an EMBL/GenBank/DDBJ whole genome shotgun (WGS) entry which is preliminary data.</text>
</comment>
<dbReference type="EMBL" id="JAAMPC010001607">
    <property type="protein sequence ID" value="KAG2238825.1"/>
    <property type="molecule type" value="Genomic_DNA"/>
</dbReference>
<dbReference type="SMART" id="SM00332">
    <property type="entry name" value="PP2Cc"/>
    <property type="match status" value="2"/>
</dbReference>
<gene>
    <name evidence="2" type="ORF">Bca52824_091895</name>
</gene>
<dbReference type="PROSITE" id="PS51746">
    <property type="entry name" value="PPM_2"/>
    <property type="match status" value="2"/>
</dbReference>
<dbReference type="SUPFAM" id="SSF81606">
    <property type="entry name" value="PP2C-like"/>
    <property type="match status" value="2"/>
</dbReference>
<accession>A0A8X7NSL7</accession>
<dbReference type="InterPro" id="IPR036457">
    <property type="entry name" value="PPM-type-like_dom_sf"/>
</dbReference>
<dbReference type="AlphaFoldDB" id="A0A8X7NSL7"/>
<sequence>MGFCFCLSSGGSTDRNQIYEINDYGQENAVLYSEQLEVPQDFGSVSSLAGGKGFNQDAAILHLGYGTEEGALCGVFDGHGEKGELVSKIVRNQLPSLLLGHMNNHSVTRDWKLICETTCLAMDKRILKLKNTIDCSSSGTAAVFAVKHGNQVMVANLGDSRAIMIGTSENGETEVVQLTSDLKPSVLSEAERIRKRNGRVLALEAEPHILRVWLPHENRPGLAMSRAFGDFVLKSYGVIATPEVSTHQITSRDQFLLLASDGVWDVLSNEEVAKLVMNSANEAGAANALTEAAANAWRQKYPTAKVDDITVVCLSVNKRHVPQPRHMNNHSVTRDWKLICETTCLAMDKRILKLKNTLDCSSSGTAAVFAVKHGNQVMVANLGDSRAIMIGTSEDGETEVVQLTSDLKPSVPSEADRIRKRNGRVLALEAEPHILRVWLPHENRPGLAMSRAFGDFVLKSYGVIATPEVTTHQITSRDQFLLLASDGVWDVLSNEEVAKVVMESANETGAANAVTEAASNAWRQKYPTAKVDDISVVCLSLNKRHVPQPRI</sequence>
<dbReference type="GO" id="GO:0004722">
    <property type="term" value="F:protein serine/threonine phosphatase activity"/>
    <property type="evidence" value="ECO:0007669"/>
    <property type="project" value="InterPro"/>
</dbReference>
<protein>
    <recommendedName>
        <fullName evidence="1">PPM-type phosphatase domain-containing protein</fullName>
    </recommendedName>
</protein>
<dbReference type="CDD" id="cd00143">
    <property type="entry name" value="PP2Cc"/>
    <property type="match status" value="2"/>
</dbReference>
<dbReference type="Proteomes" id="UP000886595">
    <property type="component" value="Unassembled WGS sequence"/>
</dbReference>
<dbReference type="OrthoDB" id="10264738at2759"/>
<name>A0A8X7NSL7_BRACI</name>
<dbReference type="Gene3D" id="3.60.40.10">
    <property type="entry name" value="PPM-type phosphatase domain"/>
    <property type="match status" value="2"/>
</dbReference>
<proteinExistence type="predicted"/>
<dbReference type="InterPro" id="IPR001932">
    <property type="entry name" value="PPM-type_phosphatase-like_dom"/>
</dbReference>